<evidence type="ECO:0000313" key="2">
    <source>
        <dbReference type="Proteomes" id="UP000824048"/>
    </source>
</evidence>
<dbReference type="Proteomes" id="UP000824048">
    <property type="component" value="Unassembled WGS sequence"/>
</dbReference>
<sequence>MDKTFTFSEPDAISAAYIIQSAQGNPRLLHEILIHARAFEEVYRRKAEQTDKE</sequence>
<reference evidence="1" key="2">
    <citation type="submission" date="2021-04" db="EMBL/GenBank/DDBJ databases">
        <authorList>
            <person name="Gilroy R."/>
        </authorList>
    </citation>
    <scope>NUCLEOTIDE SEQUENCE</scope>
    <source>
        <strain evidence="1">ChiSxjej1B13-11774</strain>
    </source>
</reference>
<dbReference type="EMBL" id="DXBP01000026">
    <property type="protein sequence ID" value="HIZ41637.1"/>
    <property type="molecule type" value="Genomic_DNA"/>
</dbReference>
<protein>
    <submittedName>
        <fullName evidence="1">Uncharacterized protein</fullName>
    </submittedName>
</protein>
<dbReference type="AlphaFoldDB" id="A0A9D2EQ69"/>
<reference evidence="1" key="1">
    <citation type="journal article" date="2021" name="PeerJ">
        <title>Extensive microbial diversity within the chicken gut microbiome revealed by metagenomics and culture.</title>
        <authorList>
            <person name="Gilroy R."/>
            <person name="Ravi A."/>
            <person name="Getino M."/>
            <person name="Pursley I."/>
            <person name="Horton D.L."/>
            <person name="Alikhan N.F."/>
            <person name="Baker D."/>
            <person name="Gharbi K."/>
            <person name="Hall N."/>
            <person name="Watson M."/>
            <person name="Adriaenssens E.M."/>
            <person name="Foster-Nyarko E."/>
            <person name="Jarju S."/>
            <person name="Secka A."/>
            <person name="Antonio M."/>
            <person name="Oren A."/>
            <person name="Chaudhuri R.R."/>
            <person name="La Ragione R."/>
            <person name="Hildebrand F."/>
            <person name="Pallen M.J."/>
        </authorList>
    </citation>
    <scope>NUCLEOTIDE SEQUENCE</scope>
    <source>
        <strain evidence="1">ChiSxjej1B13-11774</strain>
    </source>
</reference>
<comment type="caution">
    <text evidence="1">The sequence shown here is derived from an EMBL/GenBank/DDBJ whole genome shotgun (WGS) entry which is preliminary data.</text>
</comment>
<accession>A0A9D2EQ69</accession>
<proteinExistence type="predicted"/>
<gene>
    <name evidence="1" type="ORF">H9811_03625</name>
</gene>
<name>A0A9D2EQ69_9FIRM</name>
<organism evidence="1 2">
    <name type="scientific">Candidatus Gemmiger excrementigallinarum</name>
    <dbReference type="NCBI Taxonomy" id="2838609"/>
    <lineage>
        <taxon>Bacteria</taxon>
        <taxon>Bacillati</taxon>
        <taxon>Bacillota</taxon>
        <taxon>Clostridia</taxon>
        <taxon>Eubacteriales</taxon>
        <taxon>Gemmiger</taxon>
    </lineage>
</organism>
<evidence type="ECO:0000313" key="1">
    <source>
        <dbReference type="EMBL" id="HIZ41637.1"/>
    </source>
</evidence>